<evidence type="ECO:0000256" key="1">
    <source>
        <dbReference type="ARBA" id="ARBA00022481"/>
    </source>
</evidence>
<reference evidence="4" key="1">
    <citation type="submission" date="2017-02" db="EMBL/GenBank/DDBJ databases">
        <title>Comparative genomics and description of representatives of a novel lineage of planctomycetes thriving in anoxic sediments.</title>
        <authorList>
            <person name="Spring S."/>
            <person name="Bunk B."/>
            <person name="Sproer C."/>
        </authorList>
    </citation>
    <scope>NUCLEOTIDE SEQUENCE [LARGE SCALE GENOMIC DNA]</scope>
    <source>
        <strain evidence="4">ST-NAGAB-D1</strain>
    </source>
</reference>
<dbReference type="SUPFAM" id="SSF54523">
    <property type="entry name" value="Pili subunits"/>
    <property type="match status" value="1"/>
</dbReference>
<dbReference type="GO" id="GO:0015628">
    <property type="term" value="P:protein secretion by the type II secretion system"/>
    <property type="evidence" value="ECO:0007669"/>
    <property type="project" value="InterPro"/>
</dbReference>
<dbReference type="PRINTS" id="PR00813">
    <property type="entry name" value="BCTERIALGSPG"/>
</dbReference>
<keyword evidence="1" id="KW-0488">Methylation</keyword>
<keyword evidence="2" id="KW-1133">Transmembrane helix</keyword>
<feature type="transmembrane region" description="Helical" evidence="2">
    <location>
        <begin position="12"/>
        <end position="36"/>
    </location>
</feature>
<keyword evidence="2" id="KW-0472">Membrane</keyword>
<dbReference type="PANTHER" id="PTHR30093:SF2">
    <property type="entry name" value="TYPE II SECRETION SYSTEM PROTEIN H"/>
    <property type="match status" value="1"/>
</dbReference>
<evidence type="ECO:0000256" key="2">
    <source>
        <dbReference type="SAM" id="Phobius"/>
    </source>
</evidence>
<proteinExistence type="predicted"/>
<dbReference type="PANTHER" id="PTHR30093">
    <property type="entry name" value="GENERAL SECRETION PATHWAY PROTEIN G"/>
    <property type="match status" value="1"/>
</dbReference>
<dbReference type="Proteomes" id="UP000189674">
    <property type="component" value="Chromosome"/>
</dbReference>
<keyword evidence="4" id="KW-1185">Reference proteome</keyword>
<dbReference type="EMBL" id="CP019791">
    <property type="protein sequence ID" value="AQT68525.1"/>
    <property type="molecule type" value="Genomic_DNA"/>
</dbReference>
<dbReference type="Pfam" id="PF07963">
    <property type="entry name" value="N_methyl"/>
    <property type="match status" value="1"/>
</dbReference>
<organism evidence="3 4">
    <name type="scientific">Anaerohalosphaera lusitana</name>
    <dbReference type="NCBI Taxonomy" id="1936003"/>
    <lineage>
        <taxon>Bacteria</taxon>
        <taxon>Pseudomonadati</taxon>
        <taxon>Planctomycetota</taxon>
        <taxon>Phycisphaerae</taxon>
        <taxon>Sedimentisphaerales</taxon>
        <taxon>Anaerohalosphaeraceae</taxon>
        <taxon>Anaerohalosphaera</taxon>
    </lineage>
</organism>
<dbReference type="KEGG" id="alus:STSP2_01690"/>
<dbReference type="InterPro" id="IPR045584">
    <property type="entry name" value="Pilin-like"/>
</dbReference>
<accession>A0A1U9NL26</accession>
<dbReference type="InterPro" id="IPR000983">
    <property type="entry name" value="Bac_GSPG_pilin"/>
</dbReference>
<protein>
    <submittedName>
        <fullName evidence="3">Type II secretion system protein G</fullName>
    </submittedName>
</protein>
<gene>
    <name evidence="3" type="ORF">STSP2_01690</name>
</gene>
<evidence type="ECO:0000313" key="3">
    <source>
        <dbReference type="EMBL" id="AQT68525.1"/>
    </source>
</evidence>
<dbReference type="GO" id="GO:0015627">
    <property type="term" value="C:type II protein secretion system complex"/>
    <property type="evidence" value="ECO:0007669"/>
    <property type="project" value="InterPro"/>
</dbReference>
<name>A0A1U9NL26_9BACT</name>
<dbReference type="OrthoDB" id="277204at2"/>
<dbReference type="STRING" id="1936003.STSP2_01690"/>
<dbReference type="InterPro" id="IPR012902">
    <property type="entry name" value="N_methyl_site"/>
</dbReference>
<dbReference type="Gene3D" id="3.30.700.10">
    <property type="entry name" value="Glycoprotein, Type 4 Pilin"/>
    <property type="match status" value="1"/>
</dbReference>
<sequence length="299" mass="32875">MFARRNNKRNVGFTLVEMLVTIGIIAVVIGMLVPALSMVRDTANRVKQKAQFSTLEVGLEAFKNDFGDYPPDVLVGGDVSGTYEYTSYTGAQRLAEAIIGQDGFGVNTGSSFNGDMSFYGMYTDPVTDEQRPIGTRQGPYVEIENANATRLSAIYPDTALTSTSLNPATFVLSDEYGLVKSRISGEQTGMPVLYYKANTSKFGHSELGTTDYLYYNTDKNVYNPICNRVIYGLGSAPSVQGANMLNGPGTFWDYFLKKIENPNFSTNSRPYRAQSFILHSAGADGRYGTSDDIYNFDKK</sequence>
<keyword evidence="2" id="KW-0812">Transmembrane</keyword>
<evidence type="ECO:0000313" key="4">
    <source>
        <dbReference type="Proteomes" id="UP000189674"/>
    </source>
</evidence>
<dbReference type="AlphaFoldDB" id="A0A1U9NL26"/>